<keyword evidence="8" id="KW-0411">Iron-sulfur</keyword>
<feature type="domain" description="Uracil-DNA glycosylase-like" evidence="10">
    <location>
        <begin position="36"/>
        <end position="193"/>
    </location>
</feature>
<gene>
    <name evidence="11" type="ordered locus">Zmob_0211</name>
</gene>
<dbReference type="RefSeq" id="WP_011240944.1">
    <property type="nucleotide sequence ID" value="NC_017262.1"/>
</dbReference>
<evidence type="ECO:0000313" key="11">
    <source>
        <dbReference type="EMBL" id="AEH62063.1"/>
    </source>
</evidence>
<evidence type="ECO:0000256" key="5">
    <source>
        <dbReference type="ARBA" id="ARBA00022763"/>
    </source>
</evidence>
<dbReference type="Gene3D" id="3.40.470.10">
    <property type="entry name" value="Uracil-DNA glycosylase-like domain"/>
    <property type="match status" value="1"/>
</dbReference>
<evidence type="ECO:0000256" key="2">
    <source>
        <dbReference type="ARBA" id="ARBA00019403"/>
    </source>
</evidence>
<dbReference type="SMART" id="SM00986">
    <property type="entry name" value="UDG"/>
    <property type="match status" value="1"/>
</dbReference>
<reference evidence="11 12" key="1">
    <citation type="journal article" date="2011" name="J. Bacteriol.">
        <title>Genome sequence of the ethanol-producing Zymomonas mobilis subsp. mobilis lectotype strain ATCC 10988.</title>
        <authorList>
            <person name="Pappas K.M."/>
            <person name="Kouvelis V.N."/>
            <person name="Saunders E."/>
            <person name="Brettin T.S."/>
            <person name="Bruce D."/>
            <person name="Detter C."/>
            <person name="Balakireva M."/>
            <person name="Han C.S."/>
            <person name="Savvakis G."/>
            <person name="Kyrpides N.C."/>
            <person name="Typas M.A."/>
        </authorList>
    </citation>
    <scope>NUCLEOTIDE SEQUENCE [LARGE SCALE GENOMIC DNA]</scope>
    <source>
        <strain evidence="12">ATCC 10988 / DSM 424 / CCUG 17860 / LMG 404 / NCIMB 8938 / NRRL B-806 / ZM1</strain>
    </source>
</reference>
<dbReference type="InterPro" id="IPR005122">
    <property type="entry name" value="Uracil-DNA_glycosylase-like"/>
</dbReference>
<keyword evidence="3" id="KW-0004">4Fe-4S</keyword>
<evidence type="ECO:0000256" key="9">
    <source>
        <dbReference type="ARBA" id="ARBA00023204"/>
    </source>
</evidence>
<dbReference type="AlphaFoldDB" id="A0A0H3FW57"/>
<dbReference type="GO" id="GO:0097506">
    <property type="term" value="F:deaminated base DNA N-glycosylase activity"/>
    <property type="evidence" value="ECO:0007669"/>
    <property type="project" value="UniProtKB-ARBA"/>
</dbReference>
<dbReference type="PANTHER" id="PTHR33693:SF9">
    <property type="entry name" value="TYPE-4 URACIL-DNA GLYCOSYLASE"/>
    <property type="match status" value="1"/>
</dbReference>
<dbReference type="SMART" id="SM00987">
    <property type="entry name" value="UreE_C"/>
    <property type="match status" value="1"/>
</dbReference>
<dbReference type="InterPro" id="IPR005273">
    <property type="entry name" value="Ura-DNA_glyco_family4"/>
</dbReference>
<keyword evidence="6" id="KW-0378">Hydrolase</keyword>
<keyword evidence="5" id="KW-0227">DNA damage</keyword>
<protein>
    <recommendedName>
        <fullName evidence="2">Type-4 uracil-DNA glycosylase</fullName>
    </recommendedName>
</protein>
<dbReference type="GO" id="GO:0051539">
    <property type="term" value="F:4 iron, 4 sulfur cluster binding"/>
    <property type="evidence" value="ECO:0007669"/>
    <property type="project" value="UniProtKB-KW"/>
</dbReference>
<dbReference type="Proteomes" id="UP000001494">
    <property type="component" value="Chromosome"/>
</dbReference>
<dbReference type="NCBIfam" id="TIGR00758">
    <property type="entry name" value="UDG_fam4"/>
    <property type="match status" value="1"/>
</dbReference>
<evidence type="ECO:0000256" key="6">
    <source>
        <dbReference type="ARBA" id="ARBA00022801"/>
    </source>
</evidence>
<dbReference type="OrthoDB" id="5290748at2"/>
<comment type="similarity">
    <text evidence="1">Belongs to the uracil-DNA glycosylase (UDG) superfamily. Type 4 (UDGa) family.</text>
</comment>
<dbReference type="HOGENOM" id="CLU_044815_1_3_5"/>
<evidence type="ECO:0000256" key="8">
    <source>
        <dbReference type="ARBA" id="ARBA00023014"/>
    </source>
</evidence>
<keyword evidence="4" id="KW-0479">Metal-binding</keyword>
<evidence type="ECO:0000256" key="3">
    <source>
        <dbReference type="ARBA" id="ARBA00022485"/>
    </source>
</evidence>
<sequence>MSEAAVKKAPSWEDLTEALHHCTRCALYQKATQVVCGEGSHTSPVIFVGEQPGDQEDLAGRPFVGPAGQVFDEVMASIGWPREEIYLTNAVKHFKFWLKGERRIHQTPAPEEVDCCRYWLRQEWRLLKPRLTIALGGTAVLALTGKKQTLGSLRGKILTLGKAAAPFIVTYHPSYILRQASEEGRQRAYQAMQQDLTIARNFLAAS</sequence>
<keyword evidence="7" id="KW-0408">Iron</keyword>
<accession>A0A0H3FW57</accession>
<dbReference type="NCBIfam" id="TIGR03914">
    <property type="entry name" value="UDG_fam_dom"/>
    <property type="match status" value="1"/>
</dbReference>
<evidence type="ECO:0000256" key="7">
    <source>
        <dbReference type="ARBA" id="ARBA00023004"/>
    </source>
</evidence>
<dbReference type="EMBL" id="CP002850">
    <property type="protein sequence ID" value="AEH62063.1"/>
    <property type="molecule type" value="Genomic_DNA"/>
</dbReference>
<dbReference type="InterPro" id="IPR051536">
    <property type="entry name" value="UDG_Type-4/5"/>
</dbReference>
<dbReference type="CDD" id="cd10030">
    <property type="entry name" value="UDG-F4_TTUDGA_SPO1dp_like"/>
    <property type="match status" value="1"/>
</dbReference>
<evidence type="ECO:0000313" key="12">
    <source>
        <dbReference type="Proteomes" id="UP000001494"/>
    </source>
</evidence>
<proteinExistence type="inferred from homology"/>
<evidence type="ECO:0000256" key="4">
    <source>
        <dbReference type="ARBA" id="ARBA00022723"/>
    </source>
</evidence>
<dbReference type="InterPro" id="IPR036895">
    <property type="entry name" value="Uracil-DNA_glycosylase-like_sf"/>
</dbReference>
<dbReference type="GO" id="GO:0046872">
    <property type="term" value="F:metal ion binding"/>
    <property type="evidence" value="ECO:0007669"/>
    <property type="project" value="UniProtKB-KW"/>
</dbReference>
<organism evidence="11 12">
    <name type="scientific">Zymomonas mobilis subsp. mobilis (strain ATCC 10988 / DSM 424 / LMG 404 / NCIMB 8938 / NRRL B-806 / ZM1)</name>
    <dbReference type="NCBI Taxonomy" id="555217"/>
    <lineage>
        <taxon>Bacteria</taxon>
        <taxon>Pseudomonadati</taxon>
        <taxon>Pseudomonadota</taxon>
        <taxon>Alphaproteobacteria</taxon>
        <taxon>Sphingomonadales</taxon>
        <taxon>Zymomonadaceae</taxon>
        <taxon>Zymomonas</taxon>
    </lineage>
</organism>
<dbReference type="Pfam" id="PF03167">
    <property type="entry name" value="UDG"/>
    <property type="match status" value="1"/>
</dbReference>
<evidence type="ECO:0000259" key="10">
    <source>
        <dbReference type="SMART" id="SM00986"/>
    </source>
</evidence>
<dbReference type="KEGG" id="zmm:Zmob_0211"/>
<dbReference type="GO" id="GO:0006281">
    <property type="term" value="P:DNA repair"/>
    <property type="evidence" value="ECO:0007669"/>
    <property type="project" value="UniProtKB-KW"/>
</dbReference>
<keyword evidence="9" id="KW-0234">DNA repair</keyword>
<dbReference type="SUPFAM" id="SSF52141">
    <property type="entry name" value="Uracil-DNA glycosylase-like"/>
    <property type="match status" value="1"/>
</dbReference>
<dbReference type="PANTHER" id="PTHR33693">
    <property type="entry name" value="TYPE-5 URACIL-DNA GLYCOSYLASE"/>
    <property type="match status" value="1"/>
</dbReference>
<dbReference type="eggNOG" id="COG1573">
    <property type="taxonomic scope" value="Bacteria"/>
</dbReference>
<evidence type="ECO:0000256" key="1">
    <source>
        <dbReference type="ARBA" id="ARBA00006521"/>
    </source>
</evidence>
<name>A0A0H3FW57_ZYMMA</name>